<keyword evidence="3" id="KW-0121">Carboxypeptidase</keyword>
<proteinExistence type="predicted"/>
<evidence type="ECO:0000313" key="3">
    <source>
        <dbReference type="EMBL" id="MFI7589818.1"/>
    </source>
</evidence>
<evidence type="ECO:0000256" key="1">
    <source>
        <dbReference type="SAM" id="MobiDB-lite"/>
    </source>
</evidence>
<name>A0ABW8AUQ3_9ACTN</name>
<feature type="compositionally biased region" description="Pro residues" evidence="1">
    <location>
        <begin position="122"/>
        <end position="138"/>
    </location>
</feature>
<dbReference type="InterPro" id="IPR009045">
    <property type="entry name" value="Zn_M74/Hedgehog-like"/>
</dbReference>
<evidence type="ECO:0000313" key="4">
    <source>
        <dbReference type="Proteomes" id="UP001612915"/>
    </source>
</evidence>
<accession>A0ABW8AUQ3</accession>
<protein>
    <submittedName>
        <fullName evidence="3">D-alanyl-D-alanine carboxypeptidase family protein</fullName>
    </submittedName>
</protein>
<dbReference type="Proteomes" id="UP001612915">
    <property type="component" value="Unassembled WGS sequence"/>
</dbReference>
<keyword evidence="3" id="KW-0378">Hydrolase</keyword>
<dbReference type="InterPro" id="IPR003709">
    <property type="entry name" value="VanY-like_core_dom"/>
</dbReference>
<feature type="region of interest" description="Disordered" evidence="1">
    <location>
        <begin position="1"/>
        <end position="165"/>
    </location>
</feature>
<feature type="compositionally biased region" description="Basic and acidic residues" evidence="1">
    <location>
        <begin position="56"/>
        <end position="77"/>
    </location>
</feature>
<evidence type="ECO:0000259" key="2">
    <source>
        <dbReference type="Pfam" id="PF02557"/>
    </source>
</evidence>
<dbReference type="PANTHER" id="PTHR34385">
    <property type="entry name" value="D-ALANYL-D-ALANINE CARBOXYPEPTIDASE"/>
    <property type="match status" value="1"/>
</dbReference>
<gene>
    <name evidence="3" type="ORF">ACIB24_22335</name>
</gene>
<sequence length="392" mass="42035">MPSHRADASSGHGRPIPSANFGPRPANLAPRTRDLLQTGTRPAPRPAAQPARQPMTRREQRAIETGRLPRVDLRTDPRAPQPASRRPESRQERPDQRQDQRQDRRPQSRQSGRPERQRTQPGPVPPNPYSYPAFPGPARPVGTRRSARRPEQAQRPQGRRTPNLALSGRQAGIAGVLGIATIAAPISGAMAGPAAKTALNPMTSVTSSTGVEALSVVPSTTLSSDGGLLAAPSTVIVSRASRSGERSVLPGCDGKNHAKGARNGQLPSSALCTLWDGRYKLRGDAAVALAKMNVAYKRHFGENICLNSAYRSYSQQAALRAQKPGLAAPAGTSNHGWGLAVDLCDGVEKGYGSRFQWLRENAGAYGFANPDWARSGGSGPYEPWHWEYVAGE</sequence>
<dbReference type="SUPFAM" id="SSF55166">
    <property type="entry name" value="Hedgehog/DD-peptidase"/>
    <property type="match status" value="1"/>
</dbReference>
<keyword evidence="4" id="KW-1185">Reference proteome</keyword>
<organism evidence="3 4">
    <name type="scientific">Spongisporangium articulatum</name>
    <dbReference type="NCBI Taxonomy" id="3362603"/>
    <lineage>
        <taxon>Bacteria</taxon>
        <taxon>Bacillati</taxon>
        <taxon>Actinomycetota</taxon>
        <taxon>Actinomycetes</taxon>
        <taxon>Kineosporiales</taxon>
        <taxon>Kineosporiaceae</taxon>
        <taxon>Spongisporangium</taxon>
    </lineage>
</organism>
<dbReference type="EMBL" id="JBITLV010000010">
    <property type="protein sequence ID" value="MFI7589818.1"/>
    <property type="molecule type" value="Genomic_DNA"/>
</dbReference>
<dbReference type="InterPro" id="IPR052179">
    <property type="entry name" value="DD-CPase-like"/>
</dbReference>
<keyword evidence="3" id="KW-0645">Protease</keyword>
<dbReference type="Gene3D" id="3.30.1380.10">
    <property type="match status" value="1"/>
</dbReference>
<dbReference type="Pfam" id="PF02557">
    <property type="entry name" value="VanY"/>
    <property type="match status" value="1"/>
</dbReference>
<dbReference type="PANTHER" id="PTHR34385:SF1">
    <property type="entry name" value="PEPTIDOGLYCAN L-ALANYL-D-GLUTAMATE ENDOPEPTIDASE CWLK"/>
    <property type="match status" value="1"/>
</dbReference>
<dbReference type="RefSeq" id="WP_398284421.1">
    <property type="nucleotide sequence ID" value="NZ_JBITLV010000010.1"/>
</dbReference>
<feature type="compositionally biased region" description="Low complexity" evidence="1">
    <location>
        <begin position="37"/>
        <end position="54"/>
    </location>
</feature>
<dbReference type="CDD" id="cd14814">
    <property type="entry name" value="Peptidase_M15"/>
    <property type="match status" value="1"/>
</dbReference>
<reference evidence="3 4" key="1">
    <citation type="submission" date="2024-10" db="EMBL/GenBank/DDBJ databases">
        <title>The Natural Products Discovery Center: Release of the First 8490 Sequenced Strains for Exploring Actinobacteria Biosynthetic Diversity.</title>
        <authorList>
            <person name="Kalkreuter E."/>
            <person name="Kautsar S.A."/>
            <person name="Yang D."/>
            <person name="Bader C.D."/>
            <person name="Teijaro C.N."/>
            <person name="Fluegel L."/>
            <person name="Davis C.M."/>
            <person name="Simpson J.R."/>
            <person name="Lauterbach L."/>
            <person name="Steele A.D."/>
            <person name="Gui C."/>
            <person name="Meng S."/>
            <person name="Li G."/>
            <person name="Viehrig K."/>
            <person name="Ye F."/>
            <person name="Su P."/>
            <person name="Kiefer A.F."/>
            <person name="Nichols A."/>
            <person name="Cepeda A.J."/>
            <person name="Yan W."/>
            <person name="Fan B."/>
            <person name="Jiang Y."/>
            <person name="Adhikari A."/>
            <person name="Zheng C.-J."/>
            <person name="Schuster L."/>
            <person name="Cowan T.M."/>
            <person name="Smanski M.J."/>
            <person name="Chevrette M.G."/>
            <person name="De Carvalho L.P.S."/>
            <person name="Shen B."/>
        </authorList>
    </citation>
    <scope>NUCLEOTIDE SEQUENCE [LARGE SCALE GENOMIC DNA]</scope>
    <source>
        <strain evidence="3 4">NPDC049639</strain>
    </source>
</reference>
<dbReference type="GO" id="GO:0004180">
    <property type="term" value="F:carboxypeptidase activity"/>
    <property type="evidence" value="ECO:0007669"/>
    <property type="project" value="UniProtKB-KW"/>
</dbReference>
<comment type="caution">
    <text evidence="3">The sequence shown here is derived from an EMBL/GenBank/DDBJ whole genome shotgun (WGS) entry which is preliminary data.</text>
</comment>
<feature type="compositionally biased region" description="Basic and acidic residues" evidence="1">
    <location>
        <begin position="85"/>
        <end position="118"/>
    </location>
</feature>
<feature type="domain" description="D-alanyl-D-alanine carboxypeptidase-like core" evidence="2">
    <location>
        <begin position="280"/>
        <end position="390"/>
    </location>
</feature>